<organism evidence="1 2">
    <name type="scientific">Archangium lansingense</name>
    <dbReference type="NCBI Taxonomy" id="2995310"/>
    <lineage>
        <taxon>Bacteria</taxon>
        <taxon>Pseudomonadati</taxon>
        <taxon>Myxococcota</taxon>
        <taxon>Myxococcia</taxon>
        <taxon>Myxococcales</taxon>
        <taxon>Cystobacterineae</taxon>
        <taxon>Archangiaceae</taxon>
        <taxon>Archangium</taxon>
    </lineage>
</organism>
<sequence>MMQKTSFLPSSSMMVTSRVTFTGAPNISKGAMTGLNVESALVIDGPQVGYLFKQYHGLLMGDPTK</sequence>
<evidence type="ECO:0000313" key="2">
    <source>
        <dbReference type="Proteomes" id="UP001207654"/>
    </source>
</evidence>
<gene>
    <name evidence="1" type="ORF">OV287_40525</name>
</gene>
<evidence type="ECO:0000313" key="1">
    <source>
        <dbReference type="EMBL" id="MCY1080749.1"/>
    </source>
</evidence>
<comment type="caution">
    <text evidence="1">The sequence shown here is derived from an EMBL/GenBank/DDBJ whole genome shotgun (WGS) entry which is preliminary data.</text>
</comment>
<protein>
    <submittedName>
        <fullName evidence="1">Uncharacterized protein</fullName>
    </submittedName>
</protein>
<accession>A0ABT4AHS3</accession>
<keyword evidence="2" id="KW-1185">Reference proteome</keyword>
<name>A0ABT4AHS3_9BACT</name>
<dbReference type="Proteomes" id="UP001207654">
    <property type="component" value="Unassembled WGS sequence"/>
</dbReference>
<reference evidence="1 2" key="1">
    <citation type="submission" date="2022-11" db="EMBL/GenBank/DDBJ databases">
        <title>Minimal conservation of predation-associated metabolite biosynthetic gene clusters underscores biosynthetic potential of Myxococcota including descriptions for ten novel species: Archangium lansinium sp. nov., Myxococcus landrumus sp. nov., Nannocystis bai.</title>
        <authorList>
            <person name="Ahearne A."/>
            <person name="Stevens C."/>
            <person name="Phillips K."/>
        </authorList>
    </citation>
    <scope>NUCLEOTIDE SEQUENCE [LARGE SCALE GENOMIC DNA]</scope>
    <source>
        <strain evidence="1 2">MIWBW</strain>
    </source>
</reference>
<dbReference type="RefSeq" id="WP_267539386.1">
    <property type="nucleotide sequence ID" value="NZ_JAPNKA010000001.1"/>
</dbReference>
<dbReference type="EMBL" id="JAPNKA010000001">
    <property type="protein sequence ID" value="MCY1080749.1"/>
    <property type="molecule type" value="Genomic_DNA"/>
</dbReference>
<proteinExistence type="predicted"/>